<dbReference type="SMART" id="SM00342">
    <property type="entry name" value="HTH_ARAC"/>
    <property type="match status" value="1"/>
</dbReference>
<dbReference type="RefSeq" id="WP_110840325.1">
    <property type="nucleotide sequence ID" value="NZ_QJVJ01000005.1"/>
</dbReference>
<dbReference type="AlphaFoldDB" id="A0A2V5K8D4"/>
<dbReference type="SUPFAM" id="SSF46689">
    <property type="entry name" value="Homeodomain-like"/>
    <property type="match status" value="2"/>
</dbReference>
<evidence type="ECO:0000256" key="3">
    <source>
        <dbReference type="ARBA" id="ARBA00023163"/>
    </source>
</evidence>
<reference evidence="5 6" key="1">
    <citation type="submission" date="2018-05" db="EMBL/GenBank/DDBJ databases">
        <title>Paenibacillus flagellatus sp. nov., isolated from selenium mineral soil.</title>
        <authorList>
            <person name="Dai X."/>
        </authorList>
    </citation>
    <scope>NUCLEOTIDE SEQUENCE [LARGE SCALE GENOMIC DNA]</scope>
    <source>
        <strain evidence="5 6">DXL2</strain>
    </source>
</reference>
<dbReference type="InterPro" id="IPR037923">
    <property type="entry name" value="HTH-like"/>
</dbReference>
<keyword evidence="6" id="KW-1185">Reference proteome</keyword>
<dbReference type="GO" id="GO:0043565">
    <property type="term" value="F:sequence-specific DNA binding"/>
    <property type="evidence" value="ECO:0007669"/>
    <property type="project" value="InterPro"/>
</dbReference>
<evidence type="ECO:0000313" key="5">
    <source>
        <dbReference type="EMBL" id="PYI54264.1"/>
    </source>
</evidence>
<comment type="caution">
    <text evidence="5">The sequence shown here is derived from an EMBL/GenBank/DDBJ whole genome shotgun (WGS) entry which is preliminary data.</text>
</comment>
<dbReference type="GO" id="GO:0003700">
    <property type="term" value="F:DNA-binding transcription factor activity"/>
    <property type="evidence" value="ECO:0007669"/>
    <property type="project" value="InterPro"/>
</dbReference>
<evidence type="ECO:0000256" key="1">
    <source>
        <dbReference type="ARBA" id="ARBA00023015"/>
    </source>
</evidence>
<dbReference type="InterPro" id="IPR020449">
    <property type="entry name" value="Tscrpt_reg_AraC-type_HTH"/>
</dbReference>
<accession>A0A2V5K8D4</accession>
<dbReference type="InterPro" id="IPR009057">
    <property type="entry name" value="Homeodomain-like_sf"/>
</dbReference>
<dbReference type="InterPro" id="IPR018060">
    <property type="entry name" value="HTH_AraC"/>
</dbReference>
<feature type="domain" description="HTH araC/xylS-type" evidence="4">
    <location>
        <begin position="173"/>
        <end position="271"/>
    </location>
</feature>
<dbReference type="Pfam" id="PF12833">
    <property type="entry name" value="HTH_18"/>
    <property type="match status" value="1"/>
</dbReference>
<keyword evidence="1" id="KW-0805">Transcription regulation</keyword>
<keyword evidence="3" id="KW-0804">Transcription</keyword>
<dbReference type="OrthoDB" id="9807321at2"/>
<keyword evidence="2" id="KW-0238">DNA-binding</keyword>
<evidence type="ECO:0000313" key="6">
    <source>
        <dbReference type="Proteomes" id="UP000247476"/>
    </source>
</evidence>
<dbReference type="SUPFAM" id="SSF51215">
    <property type="entry name" value="Regulatory protein AraC"/>
    <property type="match status" value="1"/>
</dbReference>
<proteinExistence type="predicted"/>
<evidence type="ECO:0000259" key="4">
    <source>
        <dbReference type="PROSITE" id="PS01124"/>
    </source>
</evidence>
<evidence type="ECO:0000256" key="2">
    <source>
        <dbReference type="ARBA" id="ARBA00023125"/>
    </source>
</evidence>
<protein>
    <submittedName>
        <fullName evidence="5">AraC family transcriptional regulator</fullName>
    </submittedName>
</protein>
<dbReference type="PROSITE" id="PS01124">
    <property type="entry name" value="HTH_ARAC_FAMILY_2"/>
    <property type="match status" value="1"/>
</dbReference>
<gene>
    <name evidence="5" type="ORF">DLM86_12345</name>
</gene>
<dbReference type="Gene3D" id="1.10.10.60">
    <property type="entry name" value="Homeodomain-like"/>
    <property type="match status" value="2"/>
</dbReference>
<dbReference type="Proteomes" id="UP000247476">
    <property type="component" value="Unassembled WGS sequence"/>
</dbReference>
<sequence>MVDPNELAGHFASGAFSVHGVYESEIEPGSYRGHSQDNRTPYAGFVFALHGRAFFEFEGTRYELAPGKVAHGGARMTLSLDVPGPAPFKYVLIHYSADAPSNTGAGDCSKRHFVLETGENPAIVELLRRLHKAAGTPGSLHALEAKELFYRVTLETLKSAHNRANRESAGIVDIVLDYMHHHYMEPLTLQRLADIAGMDAKPFSYAFNKAVGLFPIDYVIRHRIERAKHLLVASNGPVSGIAKCVGYEDAHYFSRLFRKHTGYTPSGFRSRFGNYARAF</sequence>
<dbReference type="PRINTS" id="PR00032">
    <property type="entry name" value="HTHARAC"/>
</dbReference>
<organism evidence="5 6">
    <name type="scientific">Paenibacillus flagellatus</name>
    <dbReference type="NCBI Taxonomy" id="2211139"/>
    <lineage>
        <taxon>Bacteria</taxon>
        <taxon>Bacillati</taxon>
        <taxon>Bacillota</taxon>
        <taxon>Bacilli</taxon>
        <taxon>Bacillales</taxon>
        <taxon>Paenibacillaceae</taxon>
        <taxon>Paenibacillus</taxon>
    </lineage>
</organism>
<name>A0A2V5K8D4_9BACL</name>
<dbReference type="PANTHER" id="PTHR43280">
    <property type="entry name" value="ARAC-FAMILY TRANSCRIPTIONAL REGULATOR"/>
    <property type="match status" value="1"/>
</dbReference>
<dbReference type="EMBL" id="QJVJ01000005">
    <property type="protein sequence ID" value="PYI54264.1"/>
    <property type="molecule type" value="Genomic_DNA"/>
</dbReference>
<dbReference type="PANTHER" id="PTHR43280:SF2">
    <property type="entry name" value="HTH-TYPE TRANSCRIPTIONAL REGULATOR EXSA"/>
    <property type="match status" value="1"/>
</dbReference>